<accession>A0ABR3TAQ3</accession>
<feature type="compositionally biased region" description="Low complexity" evidence="1">
    <location>
        <begin position="262"/>
        <end position="275"/>
    </location>
</feature>
<evidence type="ECO:0000313" key="2">
    <source>
        <dbReference type="EMBL" id="KAL1636444.1"/>
    </source>
</evidence>
<feature type="compositionally biased region" description="Polar residues" evidence="1">
    <location>
        <begin position="315"/>
        <end position="326"/>
    </location>
</feature>
<organism evidence="2 3">
    <name type="scientific">Diplodia intermedia</name>
    <dbReference type="NCBI Taxonomy" id="856260"/>
    <lineage>
        <taxon>Eukaryota</taxon>
        <taxon>Fungi</taxon>
        <taxon>Dikarya</taxon>
        <taxon>Ascomycota</taxon>
        <taxon>Pezizomycotina</taxon>
        <taxon>Dothideomycetes</taxon>
        <taxon>Dothideomycetes incertae sedis</taxon>
        <taxon>Botryosphaeriales</taxon>
        <taxon>Botryosphaeriaceae</taxon>
        <taxon>Diplodia</taxon>
    </lineage>
</organism>
<feature type="region of interest" description="Disordered" evidence="1">
    <location>
        <begin position="194"/>
        <end position="286"/>
    </location>
</feature>
<gene>
    <name evidence="2" type="ORF">SLS58_009797</name>
</gene>
<feature type="compositionally biased region" description="Basic and acidic residues" evidence="1">
    <location>
        <begin position="205"/>
        <end position="222"/>
    </location>
</feature>
<protein>
    <submittedName>
        <fullName evidence="2">Uncharacterized protein</fullName>
    </submittedName>
</protein>
<feature type="compositionally biased region" description="Basic and acidic residues" evidence="1">
    <location>
        <begin position="13"/>
        <end position="22"/>
    </location>
</feature>
<reference evidence="2 3" key="1">
    <citation type="journal article" date="2023" name="Plant Dis.">
        <title>First Report of Diplodia intermedia Causing Canker and Dieback Diseases on Apple Trees in Canada.</title>
        <authorList>
            <person name="Ellouze W."/>
            <person name="Ilyukhin E."/>
            <person name="Sulman M."/>
            <person name="Ali S."/>
        </authorList>
    </citation>
    <scope>NUCLEOTIDE SEQUENCE [LARGE SCALE GENOMIC DNA]</scope>
    <source>
        <strain evidence="2 3">M45-28</strain>
    </source>
</reference>
<evidence type="ECO:0000313" key="3">
    <source>
        <dbReference type="Proteomes" id="UP001521184"/>
    </source>
</evidence>
<feature type="compositionally biased region" description="Polar residues" evidence="1">
    <location>
        <begin position="336"/>
        <end position="346"/>
    </location>
</feature>
<keyword evidence="3" id="KW-1185">Reference proteome</keyword>
<dbReference type="EMBL" id="JAKEKT020000101">
    <property type="protein sequence ID" value="KAL1636444.1"/>
    <property type="molecule type" value="Genomic_DNA"/>
</dbReference>
<dbReference type="Proteomes" id="UP001521184">
    <property type="component" value="Unassembled WGS sequence"/>
</dbReference>
<proteinExistence type="predicted"/>
<feature type="region of interest" description="Disordered" evidence="1">
    <location>
        <begin position="1"/>
        <end position="34"/>
    </location>
</feature>
<feature type="compositionally biased region" description="Polar residues" evidence="1">
    <location>
        <begin position="113"/>
        <end position="138"/>
    </location>
</feature>
<comment type="caution">
    <text evidence="2">The sequence shown here is derived from an EMBL/GenBank/DDBJ whole genome shotgun (WGS) entry which is preliminary data.</text>
</comment>
<evidence type="ECO:0000256" key="1">
    <source>
        <dbReference type="SAM" id="MobiDB-lite"/>
    </source>
</evidence>
<feature type="compositionally biased region" description="Polar residues" evidence="1">
    <location>
        <begin position="1"/>
        <end position="10"/>
    </location>
</feature>
<feature type="region of interest" description="Disordered" evidence="1">
    <location>
        <begin position="72"/>
        <end position="179"/>
    </location>
</feature>
<feature type="region of interest" description="Disordered" evidence="1">
    <location>
        <begin position="311"/>
        <end position="349"/>
    </location>
</feature>
<name>A0ABR3TAQ3_9PEZI</name>
<sequence>MDNPDSSTAKMSPKPENRDQSKTRNASSGSLFNKFGEVLGEKTTNLKRSLPFMASSTSPKPTEKMKIGAPFNARQGAGAMATPPRRPKPGEDARTWGTPDLVDTKPKLPGGIEQQSEAQVTTTAGNSGTRGAHSTSPVHDTMGISEAEQKNSTVNKKSLDRRSSCSITALPRPPASNGLRGLMASAHRLSRLALNDPFPSAGSDSDSRAENAGDARQQQERIRPKKSSIFEQMKNTLKGRRHKRSNTTVQTQVDFHESAPQSSLRTSRSAALLTSQPAVSSERHGGISPPMEAALGESTMVPPELPPINSGPAMTFSSMSLLQSPRQDSRDVSATAAKSSQGSYASRPTEELPAFAKESSMPEGIEVSGHNGFHRMNPLRSHANVMEFAEAPSVAVPARMAAIPEDKAEGVASRSSAVGRATPISEQNAAEASGREDRVSHLSNVGDFASNAMDSSSSVASSGTSLIVNLSSESLSVTTDGVPSGQNPNRRMIVMGDDVWLVDVNGFLHRFEEIPNPVAL</sequence>
<feature type="region of interest" description="Disordered" evidence="1">
    <location>
        <begin position="407"/>
        <end position="437"/>
    </location>
</feature>